<dbReference type="EMBL" id="BJUN01000003">
    <property type="protein sequence ID" value="GEK57974.1"/>
    <property type="molecule type" value="Genomic_DNA"/>
</dbReference>
<evidence type="ECO:0000256" key="2">
    <source>
        <dbReference type="SAM" id="SignalP"/>
    </source>
</evidence>
<evidence type="ECO:0000313" key="4">
    <source>
        <dbReference type="Proteomes" id="UP000321051"/>
    </source>
</evidence>
<proteinExistence type="predicted"/>
<accession>A0A510Y3U9</accession>
<keyword evidence="2" id="KW-0732">Signal</keyword>
<feature type="chain" id="PRO_5039116349" description="Lipoprotein" evidence="2">
    <location>
        <begin position="23"/>
        <end position="43"/>
    </location>
</feature>
<name>A0A510Y3U9_MARHA</name>
<feature type="signal peptide" evidence="2">
    <location>
        <begin position="1"/>
        <end position="22"/>
    </location>
</feature>
<dbReference type="AlphaFoldDB" id="A0A510Y3U9"/>
<evidence type="ECO:0000313" key="3">
    <source>
        <dbReference type="EMBL" id="GEK57974.1"/>
    </source>
</evidence>
<dbReference type="Proteomes" id="UP000321051">
    <property type="component" value="Unassembled WGS sequence"/>
</dbReference>
<evidence type="ECO:0000256" key="1">
    <source>
        <dbReference type="SAM" id="MobiDB-lite"/>
    </source>
</evidence>
<protein>
    <recommendedName>
        <fullName evidence="5">Lipoprotein</fullName>
    </recommendedName>
</protein>
<comment type="caution">
    <text evidence="3">The sequence shown here is derived from an EMBL/GenBank/DDBJ whole genome shotgun (WGS) entry which is preliminary data.</text>
</comment>
<organism evidence="3 4">
    <name type="scientific">Marinococcus halophilus</name>
    <dbReference type="NCBI Taxonomy" id="1371"/>
    <lineage>
        <taxon>Bacteria</taxon>
        <taxon>Bacillati</taxon>
        <taxon>Bacillota</taxon>
        <taxon>Bacilli</taxon>
        <taxon>Bacillales</taxon>
        <taxon>Bacillaceae</taxon>
        <taxon>Marinococcus</taxon>
    </lineage>
</organism>
<feature type="region of interest" description="Disordered" evidence="1">
    <location>
        <begin position="22"/>
        <end position="43"/>
    </location>
</feature>
<evidence type="ECO:0008006" key="5">
    <source>
        <dbReference type="Google" id="ProtNLM"/>
    </source>
</evidence>
<keyword evidence="4" id="KW-1185">Reference proteome</keyword>
<dbReference type="PROSITE" id="PS51257">
    <property type="entry name" value="PROKAR_LIPOPROTEIN"/>
    <property type="match status" value="1"/>
</dbReference>
<sequence length="43" mass="4794">MKQWLKIIMVTLLMIAPLSSLSACGDDEESDGMPEEIPNNEDE</sequence>
<reference evidence="3 4" key="1">
    <citation type="submission" date="2019-07" db="EMBL/GenBank/DDBJ databases">
        <title>Whole genome shotgun sequence of Marinococcus halophilus NBRC 102359.</title>
        <authorList>
            <person name="Hosoyama A."/>
            <person name="Uohara A."/>
            <person name="Ohji S."/>
            <person name="Ichikawa N."/>
        </authorList>
    </citation>
    <scope>NUCLEOTIDE SEQUENCE [LARGE SCALE GENOMIC DNA]</scope>
    <source>
        <strain evidence="3 4">NBRC 102359</strain>
    </source>
</reference>
<dbReference type="RefSeq" id="WP_261763919.1">
    <property type="nucleotide sequence ID" value="NZ_BJUN01000003.1"/>
</dbReference>
<gene>
    <name evidence="3" type="ORF">MHA01_08790</name>
</gene>
<feature type="compositionally biased region" description="Acidic residues" evidence="1">
    <location>
        <begin position="25"/>
        <end position="43"/>
    </location>
</feature>